<keyword evidence="1" id="KW-1133">Transmembrane helix</keyword>
<feature type="transmembrane region" description="Helical" evidence="1">
    <location>
        <begin position="6"/>
        <end position="23"/>
    </location>
</feature>
<dbReference type="EMBL" id="UINC01180685">
    <property type="protein sequence ID" value="SVD90009.1"/>
    <property type="molecule type" value="Genomic_DNA"/>
</dbReference>
<evidence type="ECO:0000313" key="2">
    <source>
        <dbReference type="EMBL" id="SVD90009.1"/>
    </source>
</evidence>
<gene>
    <name evidence="2" type="ORF">METZ01_LOCUS442863</name>
</gene>
<feature type="non-terminal residue" evidence="2">
    <location>
        <position position="75"/>
    </location>
</feature>
<name>A0A382Z473_9ZZZZ</name>
<organism evidence="2">
    <name type="scientific">marine metagenome</name>
    <dbReference type="NCBI Taxonomy" id="408172"/>
    <lineage>
        <taxon>unclassified sequences</taxon>
        <taxon>metagenomes</taxon>
        <taxon>ecological metagenomes</taxon>
    </lineage>
</organism>
<keyword evidence="1" id="KW-0472">Membrane</keyword>
<sequence>VPDLATVIGMIGAIGIFIFAVSEGEGGMELFINIPSLAIVLGGSCFVALMKFGVSDFLGSFQVAFKAFFFKGTKI</sequence>
<feature type="non-terminal residue" evidence="2">
    <location>
        <position position="1"/>
    </location>
</feature>
<evidence type="ECO:0008006" key="3">
    <source>
        <dbReference type="Google" id="ProtNLM"/>
    </source>
</evidence>
<dbReference type="AlphaFoldDB" id="A0A382Z473"/>
<reference evidence="2" key="1">
    <citation type="submission" date="2018-05" db="EMBL/GenBank/DDBJ databases">
        <authorList>
            <person name="Lanie J.A."/>
            <person name="Ng W.-L."/>
            <person name="Kazmierczak K.M."/>
            <person name="Andrzejewski T.M."/>
            <person name="Davidsen T.M."/>
            <person name="Wayne K.J."/>
            <person name="Tettelin H."/>
            <person name="Glass J.I."/>
            <person name="Rusch D."/>
            <person name="Podicherti R."/>
            <person name="Tsui H.-C.T."/>
            <person name="Winkler M.E."/>
        </authorList>
    </citation>
    <scope>NUCLEOTIDE SEQUENCE</scope>
</reference>
<keyword evidence="1" id="KW-0812">Transmembrane</keyword>
<proteinExistence type="predicted"/>
<accession>A0A382Z473</accession>
<evidence type="ECO:0000256" key="1">
    <source>
        <dbReference type="SAM" id="Phobius"/>
    </source>
</evidence>
<protein>
    <recommendedName>
        <fullName evidence="3">MotA/TolQ/ExbB proton channel domain-containing protein</fullName>
    </recommendedName>
</protein>
<feature type="transmembrane region" description="Helical" evidence="1">
    <location>
        <begin position="30"/>
        <end position="50"/>
    </location>
</feature>